<dbReference type="AlphaFoldDB" id="A0AAV4B943"/>
<reference evidence="1 2" key="1">
    <citation type="journal article" date="2021" name="Elife">
        <title>Chloroplast acquisition without the gene transfer in kleptoplastic sea slugs, Plakobranchus ocellatus.</title>
        <authorList>
            <person name="Maeda T."/>
            <person name="Takahashi S."/>
            <person name="Yoshida T."/>
            <person name="Shimamura S."/>
            <person name="Takaki Y."/>
            <person name="Nagai Y."/>
            <person name="Toyoda A."/>
            <person name="Suzuki Y."/>
            <person name="Arimoto A."/>
            <person name="Ishii H."/>
            <person name="Satoh N."/>
            <person name="Nishiyama T."/>
            <person name="Hasebe M."/>
            <person name="Maruyama T."/>
            <person name="Minagawa J."/>
            <person name="Obokata J."/>
            <person name="Shigenobu S."/>
        </authorList>
    </citation>
    <scope>NUCLEOTIDE SEQUENCE [LARGE SCALE GENOMIC DNA]</scope>
</reference>
<accession>A0AAV4B943</accession>
<evidence type="ECO:0000313" key="1">
    <source>
        <dbReference type="EMBL" id="GFO15717.1"/>
    </source>
</evidence>
<sequence length="214" mass="24696">MEDPETLRNLRHVDAMVDPEALRNLIKGDAMKDPEALQNLIQLDAMEDPETLRNLIKGDAMEDPETLRNLRHVDAMEDPEALQNHDDISDKETPWRILRLRKDLAHPMQISRKTSTREDDSFVDLGNIADHNGDTDKDVLALIGRARVAFIIMKNIWMAKAIHIGKNCAFSNKMSFHFDYKDARHGREQTKCRRGSKLHQLMLEMFLKSGDLRE</sequence>
<comment type="caution">
    <text evidence="1">The sequence shown here is derived from an EMBL/GenBank/DDBJ whole genome shotgun (WGS) entry which is preliminary data.</text>
</comment>
<dbReference type="EMBL" id="BLXT01004614">
    <property type="protein sequence ID" value="GFO15717.1"/>
    <property type="molecule type" value="Genomic_DNA"/>
</dbReference>
<protein>
    <submittedName>
        <fullName evidence="1">Uncharacterized protein</fullName>
    </submittedName>
</protein>
<evidence type="ECO:0000313" key="2">
    <source>
        <dbReference type="Proteomes" id="UP000735302"/>
    </source>
</evidence>
<keyword evidence="2" id="KW-1185">Reference proteome</keyword>
<gene>
    <name evidence="1" type="ORF">PoB_004222200</name>
</gene>
<organism evidence="1 2">
    <name type="scientific">Plakobranchus ocellatus</name>
    <dbReference type="NCBI Taxonomy" id="259542"/>
    <lineage>
        <taxon>Eukaryota</taxon>
        <taxon>Metazoa</taxon>
        <taxon>Spiralia</taxon>
        <taxon>Lophotrochozoa</taxon>
        <taxon>Mollusca</taxon>
        <taxon>Gastropoda</taxon>
        <taxon>Heterobranchia</taxon>
        <taxon>Euthyneura</taxon>
        <taxon>Panpulmonata</taxon>
        <taxon>Sacoglossa</taxon>
        <taxon>Placobranchoidea</taxon>
        <taxon>Plakobranchidae</taxon>
        <taxon>Plakobranchus</taxon>
    </lineage>
</organism>
<dbReference type="Proteomes" id="UP000735302">
    <property type="component" value="Unassembled WGS sequence"/>
</dbReference>
<proteinExistence type="predicted"/>
<name>A0AAV4B943_9GAST</name>